<dbReference type="EC" id="1.13.11.-" evidence="2"/>
<dbReference type="InterPro" id="IPR029058">
    <property type="entry name" value="AB_hydrolase_fold"/>
</dbReference>
<dbReference type="RefSeq" id="WP_126149698.1">
    <property type="nucleotide sequence ID" value="NZ_JBHTMH010000001.1"/>
</dbReference>
<sequence>MTSGIHHVTLITKDVQPNVDFYVGFLGLRLVKRTGGYEDATQLHLFYGDYAANPGSLLTFLVWQGGSKGQVGAGQVSEVALAIEPGSIGFWIERVLRLGVKSEGTAQEFGETVLKLRDPDGVLIKLVSADLPALDMPQNDIPAEHAIRRIRGVTLLSEVQEETTAFLTRYFGFRAAATEGSIQRLVSDVGDVLDIRDAAGFFPGAPGAGAVDHVAVRAHDAAEVEAVEAELRKRNSSLTNLHDRNYFTSLYVREPGNVLIEMASDGPGFLQDETLESLGSALFVPPDTADPDGVKLMLPQFGLPGEERVVYRDLIYTHRFHVPPEPDGTTIALLHGSGGSEMDLMPLAHRASPHATLLGIRGRSTEDGVQRWFRSFGPTIFDQDDIRFESGALEAFFGEIEIAYGVSRGGLVALGYSNGANLLGAALLLRSGLVQRAVLLRPIMTLGDVPASDLSDTKVLIVLGQFDAFRTQGEALAQALAAAGADVEVVTVLGGHDLTDADTEAVRRWLRDSEAAGRNAQE</sequence>
<feature type="domain" description="VOC" evidence="1">
    <location>
        <begin position="149"/>
        <end position="265"/>
    </location>
</feature>
<reference evidence="2 3" key="1">
    <citation type="submission" date="2018-12" db="EMBL/GenBank/DDBJ databases">
        <authorList>
            <person name="Criscuolo A."/>
        </authorList>
    </citation>
    <scope>NUCLEOTIDE SEQUENCE [LARGE SCALE GENOMIC DNA]</scope>
    <source>
        <strain evidence="2">ACIP1116281</strain>
    </source>
</reference>
<dbReference type="EMBL" id="UZWD01000018">
    <property type="protein sequence ID" value="VDS04113.1"/>
    <property type="molecule type" value="Genomic_DNA"/>
</dbReference>
<dbReference type="SUPFAM" id="SSF54593">
    <property type="entry name" value="Glyoxalase/Bleomycin resistance protein/Dihydroxybiphenyl dioxygenase"/>
    <property type="match status" value="1"/>
</dbReference>
<dbReference type="PANTHER" id="PTHR36110">
    <property type="entry name" value="RING-CLEAVING DIOXYGENASE MHQE-RELATED"/>
    <property type="match status" value="1"/>
</dbReference>
<evidence type="ECO:0000313" key="2">
    <source>
        <dbReference type="EMBL" id="VDS04113.1"/>
    </source>
</evidence>
<dbReference type="Gene3D" id="3.40.50.1820">
    <property type="entry name" value="alpha/beta hydrolase"/>
    <property type="match status" value="1"/>
</dbReference>
<keyword evidence="3" id="KW-1185">Reference proteome</keyword>
<dbReference type="InterPro" id="IPR052537">
    <property type="entry name" value="Extradiol_RC_dioxygenase"/>
</dbReference>
<dbReference type="InterPro" id="IPR004360">
    <property type="entry name" value="Glyas_Fos-R_dOase_dom"/>
</dbReference>
<dbReference type="InterPro" id="IPR029068">
    <property type="entry name" value="Glyas_Bleomycin-R_OHBP_Dase"/>
</dbReference>
<evidence type="ECO:0000259" key="1">
    <source>
        <dbReference type="PROSITE" id="PS51819"/>
    </source>
</evidence>
<dbReference type="InterPro" id="IPR037523">
    <property type="entry name" value="VOC_core"/>
</dbReference>
<keyword evidence="2" id="KW-0560">Oxidoreductase</keyword>
<dbReference type="Proteomes" id="UP000268844">
    <property type="component" value="Unassembled WGS sequence"/>
</dbReference>
<dbReference type="PROSITE" id="PS51819">
    <property type="entry name" value="VOC"/>
    <property type="match status" value="2"/>
</dbReference>
<dbReference type="OrthoDB" id="9785698at2"/>
<dbReference type="Gene3D" id="3.10.180.10">
    <property type="entry name" value="2,3-Dihydroxybiphenyl 1,2-Dioxygenase, domain 1"/>
    <property type="match status" value="2"/>
</dbReference>
<proteinExistence type="predicted"/>
<dbReference type="Pfam" id="PF00903">
    <property type="entry name" value="Glyoxalase"/>
    <property type="match status" value="1"/>
</dbReference>
<keyword evidence="2" id="KW-0223">Dioxygenase</keyword>
<evidence type="ECO:0000313" key="3">
    <source>
        <dbReference type="Proteomes" id="UP000268844"/>
    </source>
</evidence>
<protein>
    <submittedName>
        <fullName evidence="2">Ring-cleaving dioxygenase MhqO</fullName>
        <ecNumber evidence="2">1.13.11.-</ecNumber>
    </submittedName>
</protein>
<dbReference type="PANTHER" id="PTHR36110:SF2">
    <property type="entry name" value="RING-CLEAVING DIOXYGENASE MHQE-RELATED"/>
    <property type="match status" value="1"/>
</dbReference>
<organism evidence="2 3">
    <name type="scientific">Devosia equisanguinis</name>
    <dbReference type="NCBI Taxonomy" id="2490941"/>
    <lineage>
        <taxon>Bacteria</taxon>
        <taxon>Pseudomonadati</taxon>
        <taxon>Pseudomonadota</taxon>
        <taxon>Alphaproteobacteria</taxon>
        <taxon>Hyphomicrobiales</taxon>
        <taxon>Devosiaceae</taxon>
        <taxon>Devosia</taxon>
    </lineage>
</organism>
<dbReference type="SUPFAM" id="SSF53474">
    <property type="entry name" value="alpha/beta-Hydrolases"/>
    <property type="match status" value="1"/>
</dbReference>
<feature type="domain" description="VOC" evidence="1">
    <location>
        <begin position="4"/>
        <end position="129"/>
    </location>
</feature>
<accession>A0A3S4DPE4</accession>
<dbReference type="AlphaFoldDB" id="A0A3S4DPE4"/>
<gene>
    <name evidence="2" type="primary">mhqO</name>
    <name evidence="2" type="ORF">DEVEQU_01244</name>
</gene>
<dbReference type="GO" id="GO:0051213">
    <property type="term" value="F:dioxygenase activity"/>
    <property type="evidence" value="ECO:0007669"/>
    <property type="project" value="UniProtKB-KW"/>
</dbReference>
<name>A0A3S4DPE4_9HYPH</name>